<evidence type="ECO:0000313" key="1">
    <source>
        <dbReference type="EMBL" id="MBL4933194.1"/>
    </source>
</evidence>
<keyword evidence="2" id="KW-1185">Reference proteome</keyword>
<comment type="caution">
    <text evidence="1">The sequence shown here is derived from an EMBL/GenBank/DDBJ whole genome shotgun (WGS) entry which is preliminary data.</text>
</comment>
<evidence type="ECO:0000313" key="2">
    <source>
        <dbReference type="Proteomes" id="UP000623681"/>
    </source>
</evidence>
<dbReference type="AlphaFoldDB" id="A0A937K5M1"/>
<name>A0A937K5M1_9CLOT</name>
<sequence>MIRISRQSRYFDSLRNYKIYIDDIYCGDIKDNEVKELNIENGEHSILLKIDWCTSNKVTFIAKDNELKEFNCGNSMEGLKCLLVFVYITFLKNNYLFIN</sequence>
<gene>
    <name evidence="1" type="ORF">JK634_15375</name>
</gene>
<reference evidence="1" key="1">
    <citation type="submission" date="2021-01" db="EMBL/GenBank/DDBJ databases">
        <title>Genome public.</title>
        <authorList>
            <person name="Liu C."/>
            <person name="Sun Q."/>
        </authorList>
    </citation>
    <scope>NUCLEOTIDE SEQUENCE</scope>
    <source>
        <strain evidence="1">YIM B02565</strain>
    </source>
</reference>
<protein>
    <submittedName>
        <fullName evidence="1">Uncharacterized protein</fullName>
    </submittedName>
</protein>
<dbReference type="RefSeq" id="WP_202768577.1">
    <property type="nucleotide sequence ID" value="NZ_JAESWA010000023.1"/>
</dbReference>
<proteinExistence type="predicted"/>
<organism evidence="1 2">
    <name type="scientific">Clostridium paridis</name>
    <dbReference type="NCBI Taxonomy" id="2803863"/>
    <lineage>
        <taxon>Bacteria</taxon>
        <taxon>Bacillati</taxon>
        <taxon>Bacillota</taxon>
        <taxon>Clostridia</taxon>
        <taxon>Eubacteriales</taxon>
        <taxon>Clostridiaceae</taxon>
        <taxon>Clostridium</taxon>
    </lineage>
</organism>
<dbReference type="EMBL" id="JAESWA010000023">
    <property type="protein sequence ID" value="MBL4933194.1"/>
    <property type="molecule type" value="Genomic_DNA"/>
</dbReference>
<dbReference type="Proteomes" id="UP000623681">
    <property type="component" value="Unassembled WGS sequence"/>
</dbReference>
<accession>A0A937K5M1</accession>